<protein>
    <submittedName>
        <fullName evidence="2">Transcriptional regulator</fullName>
    </submittedName>
</protein>
<feature type="domain" description="AbiEi antitoxin N-terminal" evidence="1">
    <location>
        <begin position="11"/>
        <end position="51"/>
    </location>
</feature>
<evidence type="ECO:0000259" key="1">
    <source>
        <dbReference type="Pfam" id="PF13338"/>
    </source>
</evidence>
<dbReference type="RefSeq" id="WP_008437318.1">
    <property type="nucleotide sequence ID" value="NZ_LVJS01000051.1"/>
</dbReference>
<dbReference type="AlphaFoldDB" id="A0A154QFI8"/>
<dbReference type="eggNOG" id="COG5340">
    <property type="taxonomic scope" value="Bacteria"/>
</dbReference>
<evidence type="ECO:0000313" key="2">
    <source>
        <dbReference type="EMBL" id="KZC23004.1"/>
    </source>
</evidence>
<evidence type="ECO:0000313" key="3">
    <source>
        <dbReference type="Proteomes" id="UP000076131"/>
    </source>
</evidence>
<reference evidence="2 3" key="1">
    <citation type="journal article" date="2016" name="MBio">
        <title>Lateral Gene Transfer in a Heavy Metal-Contaminated-Groundwater Microbial Community.</title>
        <authorList>
            <person name="Hemme C.L."/>
            <person name="Green S.J."/>
            <person name="Rishishwar L."/>
            <person name="Prakash O."/>
            <person name="Pettenato A."/>
            <person name="Chakraborty R."/>
            <person name="Deutschbauer A.M."/>
            <person name="Van Nostrand J.D."/>
            <person name="Wu L."/>
            <person name="He Z."/>
            <person name="Jordan I.K."/>
            <person name="Hazen T.C."/>
            <person name="Arkin A.P."/>
            <person name="Kostka J.E."/>
            <person name="Zhou J."/>
        </authorList>
    </citation>
    <scope>NUCLEOTIDE SEQUENCE [LARGE SCALE GENOMIC DNA]</scope>
    <source>
        <strain evidence="2 3">FW104-T7</strain>
    </source>
</reference>
<accession>A0A154QFI8</accession>
<organism evidence="2 3">
    <name type="scientific">Rhodanobacter thiooxydans</name>
    <dbReference type="NCBI Taxonomy" id="416169"/>
    <lineage>
        <taxon>Bacteria</taxon>
        <taxon>Pseudomonadati</taxon>
        <taxon>Pseudomonadota</taxon>
        <taxon>Gammaproteobacteria</taxon>
        <taxon>Lysobacterales</taxon>
        <taxon>Rhodanobacteraceae</taxon>
        <taxon>Rhodanobacter</taxon>
    </lineage>
</organism>
<sequence>MLPTPIHRLFAHSSTLRSSELATQGVPRMQLSRWVAEGKLQRLGRGLYALPDYAPNQHASLVEVASPAPRVVFCLLTALRFHELTTQAPFEVWIAIGNKEHPPRLPYPKLRVHRFSPASLHYGVEEHRVDGAKLRVTDVAKTVADCFKFRNKIGLDVALEALRDAVQGRRTNMDEIWRAATVCRVAAVMRPYLESLG</sequence>
<dbReference type="Proteomes" id="UP000076131">
    <property type="component" value="Unassembled WGS sequence"/>
</dbReference>
<dbReference type="STRING" id="416169.RHOFW104T7_15775"/>
<gene>
    <name evidence="2" type="ORF">RHOFW104T7_15775</name>
</gene>
<dbReference type="Pfam" id="PF13338">
    <property type="entry name" value="AbiEi_4"/>
    <property type="match status" value="1"/>
</dbReference>
<name>A0A154QFI8_9GAMM</name>
<keyword evidence="3" id="KW-1185">Reference proteome</keyword>
<dbReference type="InterPro" id="IPR025159">
    <property type="entry name" value="AbiEi_N"/>
</dbReference>
<comment type="caution">
    <text evidence="2">The sequence shown here is derived from an EMBL/GenBank/DDBJ whole genome shotgun (WGS) entry which is preliminary data.</text>
</comment>
<proteinExistence type="predicted"/>
<dbReference type="EMBL" id="LVJS01000051">
    <property type="protein sequence ID" value="KZC23004.1"/>
    <property type="molecule type" value="Genomic_DNA"/>
</dbReference>